<accession>A0A2K9NMW0</accession>
<protein>
    <recommendedName>
        <fullName evidence="1">YcaO domain-containing protein</fullName>
    </recommendedName>
</protein>
<gene>
    <name evidence="2" type="ORF">C0V70_01775</name>
</gene>
<proteinExistence type="predicted"/>
<dbReference type="AlphaFoldDB" id="A0A2K9NMW0"/>
<name>A0A2K9NMW0_BACTC</name>
<dbReference type="EMBL" id="CP025704">
    <property type="protein sequence ID" value="AUN96853.1"/>
    <property type="molecule type" value="Genomic_DNA"/>
</dbReference>
<keyword evidence="3" id="KW-1185">Reference proteome</keyword>
<dbReference type="Pfam" id="PF02624">
    <property type="entry name" value="YcaO"/>
    <property type="match status" value="1"/>
</dbReference>
<sequence length="316" mass="36109">MGSITINHVRWVSCMENQKKELIKWALKEFSTSLKIFEQRWNIFETQPYFDYRVELRIDEFLCKGRGVNTSKDLALTSALAEAIERYAIKFNSINSSNGISLHSNQSEARLNAKLELIERHYVMAYSLGHIENNNIHSLAYAQIAPTIKALNFFGVEFSFLKLNSEKYYTVLCQASGLQCKKPFGLCFGSATKISLEKAIEKSFFEALINTVAHINLNIQAISEDDFQKIISPKPEDHLALYSDVTFAKKYLTLARHQHGPLNTPLNEKFTIQEIFYPYSSLFPVFKASHPDALSAHWGYLNHPNNFNPSFPLVLP</sequence>
<evidence type="ECO:0000313" key="2">
    <source>
        <dbReference type="EMBL" id="AUN96853.1"/>
    </source>
</evidence>
<dbReference type="InterPro" id="IPR003776">
    <property type="entry name" value="YcaO-like_dom"/>
</dbReference>
<evidence type="ECO:0000259" key="1">
    <source>
        <dbReference type="Pfam" id="PF02624"/>
    </source>
</evidence>
<feature type="domain" description="YcaO" evidence="1">
    <location>
        <begin position="94"/>
        <end position="238"/>
    </location>
</feature>
<dbReference type="KEGG" id="bsto:C0V70_01775"/>
<reference evidence="2 3" key="1">
    <citation type="submission" date="2018-01" db="EMBL/GenBank/DDBJ databases">
        <title>Complete genome sequence of Bacteriovorax stolpii DSM12778.</title>
        <authorList>
            <person name="Tang B."/>
            <person name="Chang J."/>
        </authorList>
    </citation>
    <scope>NUCLEOTIDE SEQUENCE [LARGE SCALE GENOMIC DNA]</scope>
    <source>
        <strain evidence="2 3">DSM 12778</strain>
    </source>
</reference>
<evidence type="ECO:0000313" key="3">
    <source>
        <dbReference type="Proteomes" id="UP000235584"/>
    </source>
</evidence>
<dbReference type="Proteomes" id="UP000235584">
    <property type="component" value="Chromosome"/>
</dbReference>
<organism evidence="2 3">
    <name type="scientific">Bacteriovorax stolpii</name>
    <name type="common">Bdellovibrio stolpii</name>
    <dbReference type="NCBI Taxonomy" id="960"/>
    <lineage>
        <taxon>Bacteria</taxon>
        <taxon>Pseudomonadati</taxon>
        <taxon>Bdellovibrionota</taxon>
        <taxon>Bacteriovoracia</taxon>
        <taxon>Bacteriovoracales</taxon>
        <taxon>Bacteriovoracaceae</taxon>
        <taxon>Bacteriovorax</taxon>
    </lineage>
</organism>
<dbReference type="Gene3D" id="3.30.1330.230">
    <property type="match status" value="1"/>
</dbReference>